<dbReference type="EMBL" id="SUMF01000003">
    <property type="protein sequence ID" value="TJZ76352.1"/>
    <property type="molecule type" value="Genomic_DNA"/>
</dbReference>
<dbReference type="Gene3D" id="3.30.70.100">
    <property type="match status" value="1"/>
</dbReference>
<keyword evidence="3" id="KW-1185">Reference proteome</keyword>
<dbReference type="InterPro" id="IPR007024">
    <property type="entry name" value="BLUF_domain"/>
</dbReference>
<dbReference type="OrthoDB" id="8586885at2"/>
<feature type="domain" description="BLUF" evidence="1">
    <location>
        <begin position="1"/>
        <end position="93"/>
    </location>
</feature>
<dbReference type="PROSITE" id="PS50925">
    <property type="entry name" value="BLUF"/>
    <property type="match status" value="1"/>
</dbReference>
<accession>A0A4U0Q7U5</accession>
<dbReference type="Proteomes" id="UP000310016">
    <property type="component" value="Unassembled WGS sequence"/>
</dbReference>
<evidence type="ECO:0000313" key="3">
    <source>
        <dbReference type="Proteomes" id="UP000310016"/>
    </source>
</evidence>
<organism evidence="2 3">
    <name type="scientific">Chitiniphilus eburneus</name>
    <dbReference type="NCBI Taxonomy" id="2571148"/>
    <lineage>
        <taxon>Bacteria</taxon>
        <taxon>Pseudomonadati</taxon>
        <taxon>Pseudomonadota</taxon>
        <taxon>Betaproteobacteria</taxon>
        <taxon>Neisseriales</taxon>
        <taxon>Chitinibacteraceae</taxon>
        <taxon>Chitiniphilus</taxon>
    </lineage>
</organism>
<dbReference type="Pfam" id="PF04940">
    <property type="entry name" value="BLUF"/>
    <property type="match status" value="1"/>
</dbReference>
<dbReference type="SUPFAM" id="SSF54975">
    <property type="entry name" value="Acylphosphatase/BLUF domain-like"/>
    <property type="match status" value="1"/>
</dbReference>
<name>A0A4U0Q7U5_9NEIS</name>
<evidence type="ECO:0000313" key="2">
    <source>
        <dbReference type="EMBL" id="TJZ76352.1"/>
    </source>
</evidence>
<proteinExistence type="predicted"/>
<dbReference type="GO" id="GO:0071949">
    <property type="term" value="F:FAD binding"/>
    <property type="evidence" value="ECO:0007669"/>
    <property type="project" value="InterPro"/>
</dbReference>
<dbReference type="GO" id="GO:0009882">
    <property type="term" value="F:blue light photoreceptor activity"/>
    <property type="evidence" value="ECO:0007669"/>
    <property type="project" value="InterPro"/>
</dbReference>
<comment type="caution">
    <text evidence="2">The sequence shown here is derived from an EMBL/GenBank/DDBJ whole genome shotgun (WGS) entry which is preliminary data.</text>
</comment>
<reference evidence="2 3" key="1">
    <citation type="submission" date="2019-04" db="EMBL/GenBank/DDBJ databases">
        <title>Chitiniphilus eburnea sp. nov., a novel chitinolytic bacterium isolated from aquaculture sludge.</title>
        <authorList>
            <person name="Sheng M."/>
        </authorList>
    </citation>
    <scope>NUCLEOTIDE SEQUENCE [LARGE SCALE GENOMIC DNA]</scope>
    <source>
        <strain evidence="2 3">HX-2-15</strain>
    </source>
</reference>
<protein>
    <submittedName>
        <fullName evidence="2">BLUF domain-containing protein</fullName>
    </submittedName>
</protein>
<gene>
    <name evidence="2" type="ORF">FAZ21_05975</name>
</gene>
<dbReference type="AlphaFoldDB" id="A0A4U0Q7U5"/>
<dbReference type="SMART" id="SM01034">
    <property type="entry name" value="BLUF"/>
    <property type="match status" value="1"/>
</dbReference>
<sequence>MYRYLYLSDVSPEFEPYQMGLLAQRARKKNEGLAITGLLLFDGLYFCQYLEGPKGDVLQLMRVIERDSRHRNLRRLGEGLSTRPRRLPNNGLFVGYSTDATFLPGVVATASGMNEAVERIWNALPQLDVEQSADWNKRE</sequence>
<dbReference type="InterPro" id="IPR036046">
    <property type="entry name" value="Acylphosphatase-like_dom_sf"/>
</dbReference>
<evidence type="ECO:0000259" key="1">
    <source>
        <dbReference type="PROSITE" id="PS50925"/>
    </source>
</evidence>